<accession>A0AB39M8V8</accession>
<reference evidence="9" key="1">
    <citation type="submission" date="2024-07" db="EMBL/GenBank/DDBJ databases">
        <authorList>
            <person name="Yu S.T."/>
        </authorList>
    </citation>
    <scope>NUCLEOTIDE SEQUENCE</scope>
    <source>
        <strain evidence="9">R08</strain>
    </source>
</reference>
<organism evidence="9">
    <name type="scientific">Streptomyces sp. R08</name>
    <dbReference type="NCBI Taxonomy" id="3238624"/>
    <lineage>
        <taxon>Bacteria</taxon>
        <taxon>Bacillati</taxon>
        <taxon>Actinomycetota</taxon>
        <taxon>Actinomycetes</taxon>
        <taxon>Kitasatosporales</taxon>
        <taxon>Streptomycetaceae</taxon>
        <taxon>Streptomyces</taxon>
    </lineage>
</organism>
<evidence type="ECO:0000313" key="9">
    <source>
        <dbReference type="EMBL" id="XDQ02270.1"/>
    </source>
</evidence>
<dbReference type="InterPro" id="IPR041664">
    <property type="entry name" value="AAA_16"/>
</dbReference>
<evidence type="ECO:0000259" key="8">
    <source>
        <dbReference type="PROSITE" id="PS51755"/>
    </source>
</evidence>
<dbReference type="InterPro" id="IPR051677">
    <property type="entry name" value="AfsR-DnrI-RedD_regulator"/>
</dbReference>
<dbReference type="InterPro" id="IPR016032">
    <property type="entry name" value="Sig_transdc_resp-reg_C-effctor"/>
</dbReference>
<feature type="region of interest" description="Disordered" evidence="7">
    <location>
        <begin position="288"/>
        <end position="359"/>
    </location>
</feature>
<evidence type="ECO:0000256" key="6">
    <source>
        <dbReference type="PROSITE-ProRule" id="PRU01091"/>
    </source>
</evidence>
<evidence type="ECO:0000256" key="2">
    <source>
        <dbReference type="ARBA" id="ARBA00023012"/>
    </source>
</evidence>
<dbReference type="InterPro" id="IPR001867">
    <property type="entry name" value="OmpR/PhoB-type_DNA-bd"/>
</dbReference>
<comment type="similarity">
    <text evidence="1">Belongs to the AfsR/DnrI/RedD regulatory family.</text>
</comment>
<dbReference type="Pfam" id="PF00486">
    <property type="entry name" value="Trans_reg_C"/>
    <property type="match status" value="1"/>
</dbReference>
<evidence type="ECO:0000256" key="4">
    <source>
        <dbReference type="ARBA" id="ARBA00023125"/>
    </source>
</evidence>
<dbReference type="SMART" id="SM01043">
    <property type="entry name" value="BTAD"/>
    <property type="match status" value="1"/>
</dbReference>
<keyword evidence="4 6" id="KW-0238">DNA-binding</keyword>
<evidence type="ECO:0000256" key="7">
    <source>
        <dbReference type="SAM" id="MobiDB-lite"/>
    </source>
</evidence>
<keyword evidence="3" id="KW-0805">Transcription regulation</keyword>
<dbReference type="PANTHER" id="PTHR35807">
    <property type="entry name" value="TRANSCRIPTIONAL REGULATOR REDD-RELATED"/>
    <property type="match status" value="1"/>
</dbReference>
<protein>
    <submittedName>
        <fullName evidence="9">BTAD domain-containing putative transcriptional regulator</fullName>
    </submittedName>
</protein>
<gene>
    <name evidence="9" type="ORF">AB5J58_19605</name>
</gene>
<evidence type="ECO:0000256" key="1">
    <source>
        <dbReference type="ARBA" id="ARBA00005820"/>
    </source>
</evidence>
<keyword evidence="2" id="KW-0902">Two-component regulatory system</keyword>
<dbReference type="PROSITE" id="PS51755">
    <property type="entry name" value="OMPR_PHOB"/>
    <property type="match status" value="1"/>
</dbReference>
<dbReference type="GO" id="GO:0003677">
    <property type="term" value="F:DNA binding"/>
    <property type="evidence" value="ECO:0007669"/>
    <property type="project" value="UniProtKB-UniRule"/>
</dbReference>
<dbReference type="InterPro" id="IPR005158">
    <property type="entry name" value="BTAD"/>
</dbReference>
<feature type="domain" description="OmpR/PhoB-type" evidence="8">
    <location>
        <begin position="29"/>
        <end position="133"/>
    </location>
</feature>
<evidence type="ECO:0000256" key="5">
    <source>
        <dbReference type="ARBA" id="ARBA00023163"/>
    </source>
</evidence>
<dbReference type="InterPro" id="IPR011990">
    <property type="entry name" value="TPR-like_helical_dom_sf"/>
</dbReference>
<dbReference type="PANTHER" id="PTHR35807:SF1">
    <property type="entry name" value="TRANSCRIPTIONAL REGULATOR REDD"/>
    <property type="match status" value="1"/>
</dbReference>
<dbReference type="CDD" id="cd15831">
    <property type="entry name" value="BTAD"/>
    <property type="match status" value="1"/>
</dbReference>
<sequence>MSDLFKGVTLERAIDRKATADGRPRVDGAVETGVSAWELRVFGSLTALHAGRSLPLGPLRHRALLGLLLVRMGNVVAAGQLVDELWSGRPPRRPIATLQTYVSHLRRALASGGEQGGVRARVRHSSPGYVLEIDPELVDVHRFETLVDRGRQDLAERRFHSARDELSQALALWRGDPYLELTSYGPIADENERLEQLRLTAVETRAGACLAIGEADSVVTALYPEVQRNPTRERCVGHLMSGLYLLGRQAESLRLYEQTRRHLADELGVDPGAELQGVHADILHQRLPLTEPPASGGSCVITDRGTDLCGPGPEAAPRSAAATPGPDDPPTAGPERSFRPPQPAARTRDTTGARLLPGGARTRGVLVGRDRELAVLGDHVLDALDGGSHLTAVLGEMGVGKTELVEELAVRLHELLQEVVWGRCTSGEGVPAYWVWAQVFRQLAVSRPEAFRKAEARFGSLLAPLMLDPESGRRSLGGEDPSARARFLTQDAMCETLLSLAAEDPLVVVLEDLDQADESSLELLALLRTRLHCEPLSVVVTADDTGAAADLMGGGAVAEALGDSRTRSVRLTGLSRRETGDLVSAQTLVEVPDEVLRLLHERSRGNPYVLHQFIAEVGDPGLLCDRAVVENALADIPVGVRQALCRRLAALPGPVLDVLRCCSALGGAFELALVREVLGGSSTDVEAAIEAATRHGLLRRAAQPPFLLSFRDELVQEVLLGELSGSDRARLRESVVRALAQRPAALHAEYEPGRERARRTPRRHSTAGDAKGACGPTSVPPHPA</sequence>
<dbReference type="Gene3D" id="1.10.10.10">
    <property type="entry name" value="Winged helix-like DNA-binding domain superfamily/Winged helix DNA-binding domain"/>
    <property type="match status" value="1"/>
</dbReference>
<feature type="region of interest" description="Disordered" evidence="7">
    <location>
        <begin position="747"/>
        <end position="784"/>
    </location>
</feature>
<dbReference type="GO" id="GO:0006355">
    <property type="term" value="P:regulation of DNA-templated transcription"/>
    <property type="evidence" value="ECO:0007669"/>
    <property type="project" value="InterPro"/>
</dbReference>
<dbReference type="InterPro" id="IPR036388">
    <property type="entry name" value="WH-like_DNA-bd_sf"/>
</dbReference>
<dbReference type="EMBL" id="CP163431">
    <property type="protein sequence ID" value="XDQ02270.1"/>
    <property type="molecule type" value="Genomic_DNA"/>
</dbReference>
<dbReference type="SUPFAM" id="SSF48452">
    <property type="entry name" value="TPR-like"/>
    <property type="match status" value="1"/>
</dbReference>
<dbReference type="SMART" id="SM00862">
    <property type="entry name" value="Trans_reg_C"/>
    <property type="match status" value="1"/>
</dbReference>
<dbReference type="SUPFAM" id="SSF52540">
    <property type="entry name" value="P-loop containing nucleoside triphosphate hydrolases"/>
    <property type="match status" value="1"/>
</dbReference>
<dbReference type="AlphaFoldDB" id="A0AB39M8V8"/>
<dbReference type="Gene3D" id="3.40.50.300">
    <property type="entry name" value="P-loop containing nucleotide triphosphate hydrolases"/>
    <property type="match status" value="1"/>
</dbReference>
<evidence type="ECO:0000256" key="3">
    <source>
        <dbReference type="ARBA" id="ARBA00023015"/>
    </source>
</evidence>
<proteinExistence type="inferred from homology"/>
<dbReference type="Pfam" id="PF13191">
    <property type="entry name" value="AAA_16"/>
    <property type="match status" value="1"/>
</dbReference>
<dbReference type="InterPro" id="IPR027417">
    <property type="entry name" value="P-loop_NTPase"/>
</dbReference>
<dbReference type="Pfam" id="PF03704">
    <property type="entry name" value="BTAD"/>
    <property type="match status" value="1"/>
</dbReference>
<dbReference type="GO" id="GO:0000160">
    <property type="term" value="P:phosphorelay signal transduction system"/>
    <property type="evidence" value="ECO:0007669"/>
    <property type="project" value="UniProtKB-KW"/>
</dbReference>
<dbReference type="SUPFAM" id="SSF46894">
    <property type="entry name" value="C-terminal effector domain of the bipartite response regulators"/>
    <property type="match status" value="1"/>
</dbReference>
<feature type="compositionally biased region" description="Basic residues" evidence="7">
    <location>
        <begin position="756"/>
        <end position="765"/>
    </location>
</feature>
<dbReference type="Gene3D" id="1.25.40.10">
    <property type="entry name" value="Tetratricopeptide repeat domain"/>
    <property type="match status" value="1"/>
</dbReference>
<keyword evidence="5" id="KW-0804">Transcription</keyword>
<dbReference type="RefSeq" id="WP_369188437.1">
    <property type="nucleotide sequence ID" value="NZ_CP163431.1"/>
</dbReference>
<feature type="DNA-binding region" description="OmpR/PhoB-type" evidence="6">
    <location>
        <begin position="29"/>
        <end position="133"/>
    </location>
</feature>
<name>A0AB39M8V8_9ACTN</name>